<feature type="transmembrane region" description="Helical" evidence="7">
    <location>
        <begin position="63"/>
        <end position="87"/>
    </location>
</feature>
<proteinExistence type="predicted"/>
<gene>
    <name evidence="9" type="ORF">EHS15_18095</name>
</gene>
<evidence type="ECO:0000256" key="4">
    <source>
        <dbReference type="ARBA" id="ARBA00022748"/>
    </source>
</evidence>
<comment type="subcellular location">
    <subcellularLocation>
        <location evidence="1">Cell membrane</location>
        <topology evidence="1">Multi-pass membrane protein</topology>
    </subcellularLocation>
</comment>
<dbReference type="GO" id="GO:0045454">
    <property type="term" value="P:cell redox homeostasis"/>
    <property type="evidence" value="ECO:0007669"/>
    <property type="project" value="TreeGrafter"/>
</dbReference>
<dbReference type="Proteomes" id="UP000298058">
    <property type="component" value="Unassembled WGS sequence"/>
</dbReference>
<dbReference type="GO" id="GO:0015035">
    <property type="term" value="F:protein-disulfide reductase activity"/>
    <property type="evidence" value="ECO:0007669"/>
    <property type="project" value="TreeGrafter"/>
</dbReference>
<comment type="caution">
    <text evidence="9">The sequence shown here is derived from an EMBL/GenBank/DDBJ whole genome shotgun (WGS) entry which is preliminary data.</text>
</comment>
<dbReference type="GO" id="GO:0017004">
    <property type="term" value="P:cytochrome complex assembly"/>
    <property type="evidence" value="ECO:0007669"/>
    <property type="project" value="UniProtKB-KW"/>
</dbReference>
<dbReference type="OrthoDB" id="7629852at2"/>
<feature type="transmembrane region" description="Helical" evidence="7">
    <location>
        <begin position="242"/>
        <end position="261"/>
    </location>
</feature>
<evidence type="ECO:0000256" key="2">
    <source>
        <dbReference type="ARBA" id="ARBA00022475"/>
    </source>
</evidence>
<evidence type="ECO:0000313" key="9">
    <source>
        <dbReference type="EMBL" id="TGN17092.1"/>
    </source>
</evidence>
<dbReference type="InterPro" id="IPR013766">
    <property type="entry name" value="Thioredoxin_domain"/>
</dbReference>
<evidence type="ECO:0000256" key="7">
    <source>
        <dbReference type="SAM" id="Phobius"/>
    </source>
</evidence>
<accession>A0A4R9LTR6</accession>
<evidence type="ECO:0000313" key="10">
    <source>
        <dbReference type="Proteomes" id="UP000298058"/>
    </source>
</evidence>
<feature type="transmembrane region" description="Helical" evidence="7">
    <location>
        <begin position="99"/>
        <end position="120"/>
    </location>
</feature>
<dbReference type="PROSITE" id="PS51352">
    <property type="entry name" value="THIOREDOXIN_2"/>
    <property type="match status" value="1"/>
</dbReference>
<feature type="transmembrane region" description="Helical" evidence="7">
    <location>
        <begin position="132"/>
        <end position="161"/>
    </location>
</feature>
<feature type="transmembrane region" description="Helical" evidence="7">
    <location>
        <begin position="181"/>
        <end position="202"/>
    </location>
</feature>
<dbReference type="SUPFAM" id="SSF52833">
    <property type="entry name" value="Thioredoxin-like"/>
    <property type="match status" value="1"/>
</dbReference>
<dbReference type="RefSeq" id="WP_135761999.1">
    <property type="nucleotide sequence ID" value="NZ_RQHW01000079.1"/>
</dbReference>
<evidence type="ECO:0000256" key="1">
    <source>
        <dbReference type="ARBA" id="ARBA00004651"/>
    </source>
</evidence>
<keyword evidence="6 7" id="KW-0472">Membrane</keyword>
<sequence length="430" mass="47716">MISELQLFIESQLSGNSFHPTAFFFLILGGFLASLLPCVYPLYPITAGILNSRIGKTKWLHPFVYYLGLATMYLLFGVIAAFTGGVFNQILRYPETNLILAYILFVLGMSSAELIYLPIFSQRSAGSHNSSYSGSFLLGMGAGLLSSPCVGPVVVSILLQIVTSQGNGIEFLTVLSTSLKMLAFGLGVGLPFLAIGVFGLSLPKSGKWMKYVQWLLALLIFYFSYTYLTKAGQIWGLSDAKIFQAFLLWIALLTFAYFAHSNSEQLLPVRMKSALAVASLCLTTVLLAVVLLQNGSSVSKGVLPESSEIEVSGNLNWHRSEAEVYSLAKKENKPVFIDFYADWCTNCKEFQKLTLADEELNQVLEKEAVLWKVYDTDPIFEIFSDDPRYAELKIGLPFFLVLDSQAGLIFKTNDYLDTKGMIEAIRRHNQ</sequence>
<feature type="transmembrane region" description="Helical" evidence="7">
    <location>
        <begin position="214"/>
        <end position="236"/>
    </location>
</feature>
<feature type="domain" description="Thioredoxin" evidence="8">
    <location>
        <begin position="297"/>
        <end position="430"/>
    </location>
</feature>
<feature type="transmembrane region" description="Helical" evidence="7">
    <location>
        <begin position="273"/>
        <end position="292"/>
    </location>
</feature>
<evidence type="ECO:0000259" key="8">
    <source>
        <dbReference type="PROSITE" id="PS51352"/>
    </source>
</evidence>
<keyword evidence="3 7" id="KW-0812">Transmembrane</keyword>
<dbReference type="PANTHER" id="PTHR32234">
    <property type="entry name" value="THIOL:DISULFIDE INTERCHANGE PROTEIN DSBD"/>
    <property type="match status" value="1"/>
</dbReference>
<evidence type="ECO:0000256" key="6">
    <source>
        <dbReference type="ARBA" id="ARBA00023136"/>
    </source>
</evidence>
<dbReference type="PANTHER" id="PTHR32234:SF0">
    <property type="entry name" value="THIOL:DISULFIDE INTERCHANGE PROTEIN DSBD"/>
    <property type="match status" value="1"/>
</dbReference>
<reference evidence="9" key="1">
    <citation type="journal article" date="2019" name="PLoS Negl. Trop. Dis.">
        <title>Revisiting the worldwide diversity of Leptospira species in the environment.</title>
        <authorList>
            <person name="Vincent A.T."/>
            <person name="Schiettekatte O."/>
            <person name="Bourhy P."/>
            <person name="Veyrier F.J."/>
            <person name="Picardeau M."/>
        </authorList>
    </citation>
    <scope>NUCLEOTIDE SEQUENCE [LARGE SCALE GENOMIC DNA]</scope>
    <source>
        <strain evidence="9">201300427</strain>
    </source>
</reference>
<protein>
    <submittedName>
        <fullName evidence="9">DUF255 domain-containing protein</fullName>
    </submittedName>
</protein>
<dbReference type="AlphaFoldDB" id="A0A4R9LTR6"/>
<evidence type="ECO:0000256" key="3">
    <source>
        <dbReference type="ARBA" id="ARBA00022692"/>
    </source>
</evidence>
<dbReference type="GO" id="GO:0005886">
    <property type="term" value="C:plasma membrane"/>
    <property type="evidence" value="ECO:0007669"/>
    <property type="project" value="UniProtKB-SubCell"/>
</dbReference>
<dbReference type="Pfam" id="PF13899">
    <property type="entry name" value="Thioredoxin_7"/>
    <property type="match status" value="1"/>
</dbReference>
<keyword evidence="5 7" id="KW-1133">Transmembrane helix</keyword>
<dbReference type="InterPro" id="IPR003834">
    <property type="entry name" value="Cyt_c_assmbl_TM_dom"/>
</dbReference>
<evidence type="ECO:0000256" key="5">
    <source>
        <dbReference type="ARBA" id="ARBA00022989"/>
    </source>
</evidence>
<name>A0A4R9LTR6_9LEPT</name>
<feature type="transmembrane region" description="Helical" evidence="7">
    <location>
        <begin position="22"/>
        <end position="43"/>
    </location>
</feature>
<dbReference type="Pfam" id="PF02683">
    <property type="entry name" value="DsbD_TM"/>
    <property type="match status" value="1"/>
</dbReference>
<keyword evidence="2" id="KW-1003">Cell membrane</keyword>
<dbReference type="Gene3D" id="3.40.30.10">
    <property type="entry name" value="Glutaredoxin"/>
    <property type="match status" value="1"/>
</dbReference>
<dbReference type="InterPro" id="IPR036249">
    <property type="entry name" value="Thioredoxin-like_sf"/>
</dbReference>
<organism evidence="9 10">
    <name type="scientific">Leptospira idonii</name>
    <dbReference type="NCBI Taxonomy" id="1193500"/>
    <lineage>
        <taxon>Bacteria</taxon>
        <taxon>Pseudomonadati</taxon>
        <taxon>Spirochaetota</taxon>
        <taxon>Spirochaetia</taxon>
        <taxon>Leptospirales</taxon>
        <taxon>Leptospiraceae</taxon>
        <taxon>Leptospira</taxon>
    </lineage>
</organism>
<keyword evidence="10" id="KW-1185">Reference proteome</keyword>
<keyword evidence="4" id="KW-0201">Cytochrome c-type biogenesis</keyword>
<dbReference type="EMBL" id="RQHW01000079">
    <property type="protein sequence ID" value="TGN17092.1"/>
    <property type="molecule type" value="Genomic_DNA"/>
</dbReference>